<feature type="transmembrane region" description="Helical" evidence="6">
    <location>
        <begin position="415"/>
        <end position="432"/>
    </location>
</feature>
<evidence type="ECO:0000256" key="5">
    <source>
        <dbReference type="ARBA" id="ARBA00023136"/>
    </source>
</evidence>
<sequence length="444" mass="48759">MRKTPIDKLVVLPVNKFIKSSTASGIVLFSSVVIALLLANSPWADAFHHFWEYEFGVKLMHYEFSKNLHHWINDGLMAIFFFVVGLELKREFIDGELSDPKNAILPIGAGLGGMIFPALIYLFFNHDSTASDGWGIPMATDIAFALGILHLLGKKVPLALKVFLTVLAIADDIGAVLVIAFFYTSDISLYSLGMASIFLGIMFIANIVGVRSFLFYAIVGLGGFWLAFSMSGVHATISGVLAAFTIPGNVKIKAGNYVEQMKKLIHQFENAKRRKDSPLISWSQMRSIEKMRFYSKAAMTPLQLLEHYLHPIVAFIIMPIFALANAGLTFTSEIFTHIASPVTMGIFLGLILGKSIGITLVTKLLTTLKITDLPEDVTWTQIVGVSFIAGVGFTMSLFINNLAFATPLFLSEAKIGILMASIVSGLIGYLTIKGTLNRKRLKPH</sequence>
<keyword evidence="6" id="KW-0915">Sodium</keyword>
<comment type="caution">
    <text evidence="7">The sequence shown here is derived from an EMBL/GenBank/DDBJ whole genome shotgun (WGS) entry which is preliminary data.</text>
</comment>
<evidence type="ECO:0000313" key="7">
    <source>
        <dbReference type="EMBL" id="TXC78618.1"/>
    </source>
</evidence>
<dbReference type="NCBIfam" id="TIGR00773">
    <property type="entry name" value="NhaA"/>
    <property type="match status" value="1"/>
</dbReference>
<feature type="transmembrane region" description="Helical" evidence="6">
    <location>
        <begin position="342"/>
        <end position="362"/>
    </location>
</feature>
<keyword evidence="4 6" id="KW-1133">Transmembrane helix</keyword>
<reference evidence="7 8" key="1">
    <citation type="submission" date="2019-08" db="EMBL/GenBank/DDBJ databases">
        <title>Genome of Luteibaculum oceani JCM 18817.</title>
        <authorList>
            <person name="Bowman J.P."/>
        </authorList>
    </citation>
    <scope>NUCLEOTIDE SEQUENCE [LARGE SCALE GENOMIC DNA]</scope>
    <source>
        <strain evidence="7 8">JCM 18817</strain>
    </source>
</reference>
<keyword evidence="5 6" id="KW-0472">Membrane</keyword>
<organism evidence="7 8">
    <name type="scientific">Luteibaculum oceani</name>
    <dbReference type="NCBI Taxonomy" id="1294296"/>
    <lineage>
        <taxon>Bacteria</taxon>
        <taxon>Pseudomonadati</taxon>
        <taxon>Bacteroidota</taxon>
        <taxon>Flavobacteriia</taxon>
        <taxon>Flavobacteriales</taxon>
        <taxon>Luteibaculaceae</taxon>
        <taxon>Luteibaculum</taxon>
    </lineage>
</organism>
<comment type="function">
    <text evidence="6">Na(+)/H(+) antiporter that extrudes sodium in exchange for external protons.</text>
</comment>
<dbReference type="Pfam" id="PF06965">
    <property type="entry name" value="Na_H_antiport_1"/>
    <property type="match status" value="1"/>
</dbReference>
<keyword evidence="6" id="KW-0050">Antiport</keyword>
<feature type="transmembrane region" description="Helical" evidence="6">
    <location>
        <begin position="162"/>
        <end position="183"/>
    </location>
</feature>
<dbReference type="Proteomes" id="UP000321168">
    <property type="component" value="Unassembled WGS sequence"/>
</dbReference>
<dbReference type="EMBL" id="VORB01000006">
    <property type="protein sequence ID" value="TXC78618.1"/>
    <property type="molecule type" value="Genomic_DNA"/>
</dbReference>
<name>A0A5C6V4F0_9FLAO</name>
<evidence type="ECO:0000256" key="2">
    <source>
        <dbReference type="ARBA" id="ARBA00022475"/>
    </source>
</evidence>
<comment type="subcellular location">
    <subcellularLocation>
        <location evidence="1">Cell inner membrane</location>
        <topology evidence="1">Multi-pass membrane protein</topology>
    </subcellularLocation>
    <subcellularLocation>
        <location evidence="6">Cell membrane</location>
        <topology evidence="6">Multi-pass membrane protein</topology>
    </subcellularLocation>
</comment>
<comment type="similarity">
    <text evidence="6">Belongs to the NhaA Na(+)/H(+) (TC 2.A.33) antiporter family.</text>
</comment>
<dbReference type="AlphaFoldDB" id="A0A5C6V4F0"/>
<feature type="transmembrane region" description="Helical" evidence="6">
    <location>
        <begin position="382"/>
        <end position="403"/>
    </location>
</feature>
<keyword evidence="6" id="KW-0406">Ion transport</keyword>
<evidence type="ECO:0000256" key="1">
    <source>
        <dbReference type="ARBA" id="ARBA00004429"/>
    </source>
</evidence>
<feature type="transmembrane region" description="Helical" evidence="6">
    <location>
        <begin position="189"/>
        <end position="208"/>
    </location>
</feature>
<keyword evidence="3 6" id="KW-0812">Transmembrane</keyword>
<evidence type="ECO:0000313" key="8">
    <source>
        <dbReference type="Proteomes" id="UP000321168"/>
    </source>
</evidence>
<evidence type="ECO:0000256" key="4">
    <source>
        <dbReference type="ARBA" id="ARBA00022989"/>
    </source>
</evidence>
<dbReference type="HAMAP" id="MF_01844">
    <property type="entry name" value="NhaA"/>
    <property type="match status" value="1"/>
</dbReference>
<dbReference type="GO" id="GO:0005886">
    <property type="term" value="C:plasma membrane"/>
    <property type="evidence" value="ECO:0007669"/>
    <property type="project" value="UniProtKB-SubCell"/>
</dbReference>
<gene>
    <name evidence="6 7" type="primary">nhaA</name>
    <name evidence="7" type="ORF">FRX97_07840</name>
</gene>
<proteinExistence type="inferred from homology"/>
<evidence type="ECO:0000256" key="6">
    <source>
        <dbReference type="HAMAP-Rule" id="MF_01844"/>
    </source>
</evidence>
<evidence type="ECO:0000256" key="3">
    <source>
        <dbReference type="ARBA" id="ARBA00022692"/>
    </source>
</evidence>
<dbReference type="Gene3D" id="1.20.1530.10">
    <property type="entry name" value="Na+/H+ antiporter like domain"/>
    <property type="match status" value="1"/>
</dbReference>
<dbReference type="InterPro" id="IPR023171">
    <property type="entry name" value="Na/H_antiporter_dom_sf"/>
</dbReference>
<dbReference type="GO" id="GO:0015385">
    <property type="term" value="F:sodium:proton antiporter activity"/>
    <property type="evidence" value="ECO:0007669"/>
    <property type="project" value="UniProtKB-UniRule"/>
</dbReference>
<feature type="transmembrane region" description="Helical" evidence="6">
    <location>
        <begin position="103"/>
        <end position="124"/>
    </location>
</feature>
<comment type="catalytic activity">
    <reaction evidence="6">
        <text>Na(+)(in) + 2 H(+)(out) = Na(+)(out) + 2 H(+)(in)</text>
        <dbReference type="Rhea" id="RHEA:29251"/>
        <dbReference type="ChEBI" id="CHEBI:15378"/>
        <dbReference type="ChEBI" id="CHEBI:29101"/>
    </reaction>
</comment>
<dbReference type="PANTHER" id="PTHR30341">
    <property type="entry name" value="SODIUM ION/PROTON ANTIPORTER NHAA-RELATED"/>
    <property type="match status" value="1"/>
</dbReference>
<keyword evidence="2 6" id="KW-1003">Cell membrane</keyword>
<keyword evidence="6" id="KW-0739">Sodium transport</keyword>
<dbReference type="PANTHER" id="PTHR30341:SF0">
    <property type="entry name" value="NA(+)_H(+) ANTIPORTER NHAA"/>
    <property type="match status" value="1"/>
</dbReference>
<dbReference type="InterPro" id="IPR004670">
    <property type="entry name" value="NhaA"/>
</dbReference>
<dbReference type="RefSeq" id="WP_147014645.1">
    <property type="nucleotide sequence ID" value="NZ_VORB01000006.1"/>
</dbReference>
<dbReference type="OrthoDB" id="9808135at2"/>
<keyword evidence="6" id="KW-0813">Transport</keyword>
<feature type="transmembrane region" description="Helical" evidence="6">
    <location>
        <begin position="213"/>
        <end position="237"/>
    </location>
</feature>
<feature type="transmembrane region" description="Helical" evidence="6">
    <location>
        <begin position="21"/>
        <end position="39"/>
    </location>
</feature>
<dbReference type="GO" id="GO:0006885">
    <property type="term" value="P:regulation of pH"/>
    <property type="evidence" value="ECO:0007669"/>
    <property type="project" value="UniProtKB-UniRule"/>
</dbReference>
<feature type="transmembrane region" description="Helical" evidence="6">
    <location>
        <begin position="136"/>
        <end position="153"/>
    </location>
</feature>
<accession>A0A5C6V4F0</accession>
<feature type="transmembrane region" description="Helical" evidence="6">
    <location>
        <begin position="308"/>
        <end position="330"/>
    </location>
</feature>
<keyword evidence="8" id="KW-1185">Reference proteome</keyword>
<protein>
    <recommendedName>
        <fullName evidence="6">Na(+)/H(+) antiporter NhaA</fullName>
    </recommendedName>
    <alternativeName>
        <fullName evidence="6">Sodium/proton antiporter NhaA</fullName>
    </alternativeName>
</protein>
<feature type="transmembrane region" description="Helical" evidence="6">
    <location>
        <begin position="68"/>
        <end position="88"/>
    </location>
</feature>